<protein>
    <submittedName>
        <fullName evidence="1">Uncharacterized protein</fullName>
    </submittedName>
</protein>
<dbReference type="STRING" id="1965070.A0A3S3P3U1"/>
<dbReference type="OrthoDB" id="8744624at2759"/>
<dbReference type="PANTHER" id="PTHR40240">
    <property type="entry name" value="PLEXUS, ISOFORM A"/>
    <property type="match status" value="1"/>
</dbReference>
<reference evidence="1 2" key="1">
    <citation type="journal article" date="2018" name="Gigascience">
        <title>Genomes of trombidid mites reveal novel predicted allergens and laterally-transferred genes associated with secondary metabolism.</title>
        <authorList>
            <person name="Dong X."/>
            <person name="Chaisiri K."/>
            <person name="Xia D."/>
            <person name="Armstrong S.D."/>
            <person name="Fang Y."/>
            <person name="Donnelly M.J."/>
            <person name="Kadowaki T."/>
            <person name="McGarry J.W."/>
            <person name="Darby A.C."/>
            <person name="Makepeace B.L."/>
        </authorList>
    </citation>
    <scope>NUCLEOTIDE SEQUENCE [LARGE SCALE GENOMIC DNA]</scope>
    <source>
        <strain evidence="1">UoL-WK</strain>
    </source>
</reference>
<evidence type="ECO:0000313" key="1">
    <source>
        <dbReference type="EMBL" id="RWS11513.1"/>
    </source>
</evidence>
<name>A0A3S3P3U1_9ACAR</name>
<evidence type="ECO:0000313" key="2">
    <source>
        <dbReference type="Proteomes" id="UP000285301"/>
    </source>
</evidence>
<organism evidence="1 2">
    <name type="scientific">Dinothrombium tinctorium</name>
    <dbReference type="NCBI Taxonomy" id="1965070"/>
    <lineage>
        <taxon>Eukaryota</taxon>
        <taxon>Metazoa</taxon>
        <taxon>Ecdysozoa</taxon>
        <taxon>Arthropoda</taxon>
        <taxon>Chelicerata</taxon>
        <taxon>Arachnida</taxon>
        <taxon>Acari</taxon>
        <taxon>Acariformes</taxon>
        <taxon>Trombidiformes</taxon>
        <taxon>Prostigmata</taxon>
        <taxon>Anystina</taxon>
        <taxon>Parasitengona</taxon>
        <taxon>Trombidioidea</taxon>
        <taxon>Trombidiidae</taxon>
        <taxon>Dinothrombium</taxon>
    </lineage>
</organism>
<dbReference type="PANTHER" id="PTHR40240:SF1">
    <property type="entry name" value="PLEXUS, ISOFORM A"/>
    <property type="match status" value="1"/>
</dbReference>
<accession>A0A3S3P3U1</accession>
<comment type="caution">
    <text evidence="1">The sequence shown here is derived from an EMBL/GenBank/DDBJ whole genome shotgun (WGS) entry which is preliminary data.</text>
</comment>
<dbReference type="Proteomes" id="UP000285301">
    <property type="component" value="Unassembled WGS sequence"/>
</dbReference>
<dbReference type="EMBL" id="NCKU01001674">
    <property type="protein sequence ID" value="RWS11513.1"/>
    <property type="molecule type" value="Genomic_DNA"/>
</dbReference>
<dbReference type="AlphaFoldDB" id="A0A3S3P3U1"/>
<gene>
    <name evidence="1" type="ORF">B4U79_12918</name>
</gene>
<sequence length="638" mass="71623">MSAERGEKCYVCGQHSNSLFVLHSQPNEEKAPFFPFLLALRDNERNATATTATTTKCCALDASVIERTAFKVCSVCIHTLLQQWNEFEKKKLPHNKRIYLLNGQAFAPPSEATSNNSTVAIGSALDLSLPGKGSKARSDNSKECRTIHENLSLKEAVNWTPTIDTNRNYSLSVGNKSPESRSSPPLRLTQDRKHCSKLHSNRKPICCVICGANLPIDMQITAISVIETSSDSINENKLVLNTAQEIILTSELVLDVNRVLICVVCFKKLLNQQKQSQEIESGAVLRRKLTDCNEMRQCQVCHRLVNEDKGSLVHTSSNHALQLGGVCYPFLKELIRAQEASDTFGRVFLCNFCQSSLSNQMESFEKAHIPLHQREYRLTLPKEAITIPKSPEERSNSPTRTLHIQVASPPLYNHSSHVNDEPLLTTVVTPTINVFVNSKSSSEERLKVSGLADIIPALQSRPLPDCTSCQVCGDIDITYKILLNKDEREPELPYFPSLQRCLPTNDEVSHALNSSNHLLVCTFCYHSLIAQWIAYETSSNNEDVDANRRIYNVVNYVCYICGVTTYRNRIKSITVKDFPFLVDHSRPAGALSINGGESVITCLTCFDTLISQWRDFERMKVPLEMRKYNWIALPMPPE</sequence>
<proteinExistence type="predicted"/>
<keyword evidence="2" id="KW-1185">Reference proteome</keyword>